<dbReference type="EMBL" id="KV426867">
    <property type="protein sequence ID" value="KZV78508.1"/>
    <property type="molecule type" value="Genomic_DNA"/>
</dbReference>
<accession>A0A166MWV3</accession>
<name>A0A166MWV3_EXIGL</name>
<protein>
    <submittedName>
        <fullName evidence="1">Uncharacterized protein</fullName>
    </submittedName>
</protein>
<dbReference type="InParanoid" id="A0A166MWV3"/>
<proteinExistence type="predicted"/>
<feature type="non-terminal residue" evidence="1">
    <location>
        <position position="1"/>
    </location>
</feature>
<organism evidence="1 2">
    <name type="scientific">Exidia glandulosa HHB12029</name>
    <dbReference type="NCBI Taxonomy" id="1314781"/>
    <lineage>
        <taxon>Eukaryota</taxon>
        <taxon>Fungi</taxon>
        <taxon>Dikarya</taxon>
        <taxon>Basidiomycota</taxon>
        <taxon>Agaricomycotina</taxon>
        <taxon>Agaricomycetes</taxon>
        <taxon>Auriculariales</taxon>
        <taxon>Exidiaceae</taxon>
        <taxon>Exidia</taxon>
    </lineage>
</organism>
<dbReference type="Proteomes" id="UP000077266">
    <property type="component" value="Unassembled WGS sequence"/>
</dbReference>
<reference evidence="1 2" key="1">
    <citation type="journal article" date="2016" name="Mol. Biol. Evol.">
        <title>Comparative Genomics of Early-Diverging Mushroom-Forming Fungi Provides Insights into the Origins of Lignocellulose Decay Capabilities.</title>
        <authorList>
            <person name="Nagy L.G."/>
            <person name="Riley R."/>
            <person name="Tritt A."/>
            <person name="Adam C."/>
            <person name="Daum C."/>
            <person name="Floudas D."/>
            <person name="Sun H."/>
            <person name="Yadav J.S."/>
            <person name="Pangilinan J."/>
            <person name="Larsson K.H."/>
            <person name="Matsuura K."/>
            <person name="Barry K."/>
            <person name="Labutti K."/>
            <person name="Kuo R."/>
            <person name="Ohm R.A."/>
            <person name="Bhattacharya S.S."/>
            <person name="Shirouzu T."/>
            <person name="Yoshinaga Y."/>
            <person name="Martin F.M."/>
            <person name="Grigoriev I.V."/>
            <person name="Hibbett D.S."/>
        </authorList>
    </citation>
    <scope>NUCLEOTIDE SEQUENCE [LARGE SCALE GENOMIC DNA]</scope>
    <source>
        <strain evidence="1 2">HHB12029</strain>
    </source>
</reference>
<sequence length="174" mass="18982">ITQKQGSMALHAQNIQLAVNAGLDDEANGARELMTMFVATPADVWLSFLAAKEKERADVMDGVKDDHPRRHARADGAYSARVFGLVPRLLAHGDNSYAFATRLVQFPSRDSRIATQTPSCPFTTRSSTSCAPNVQTSRTRCKPRPSPSSQISLCRVCVVSTLTVKTRYGSLDLV</sequence>
<keyword evidence="2" id="KW-1185">Reference proteome</keyword>
<gene>
    <name evidence="1" type="ORF">EXIGLDRAFT_737544</name>
</gene>
<dbReference type="OrthoDB" id="360390at2759"/>
<dbReference type="AlphaFoldDB" id="A0A166MWV3"/>
<evidence type="ECO:0000313" key="2">
    <source>
        <dbReference type="Proteomes" id="UP000077266"/>
    </source>
</evidence>
<evidence type="ECO:0000313" key="1">
    <source>
        <dbReference type="EMBL" id="KZV78508.1"/>
    </source>
</evidence>